<organism evidence="2 3">
    <name type="scientific">Bifidobacterium bifidum</name>
    <dbReference type="NCBI Taxonomy" id="1681"/>
    <lineage>
        <taxon>Bacteria</taxon>
        <taxon>Bacillati</taxon>
        <taxon>Actinomycetota</taxon>
        <taxon>Actinomycetes</taxon>
        <taxon>Bifidobacteriales</taxon>
        <taxon>Bifidobacteriaceae</taxon>
        <taxon>Bifidobacterium</taxon>
    </lineage>
</organism>
<accession>A0A415C2S5</accession>
<dbReference type="AlphaFoldDB" id="A0A415C2S5"/>
<proteinExistence type="predicted"/>
<evidence type="ECO:0000313" key="3">
    <source>
        <dbReference type="Proteomes" id="UP000283727"/>
    </source>
</evidence>
<feature type="region of interest" description="Disordered" evidence="1">
    <location>
        <begin position="462"/>
        <end position="491"/>
    </location>
</feature>
<dbReference type="Proteomes" id="UP000283727">
    <property type="component" value="Unassembled WGS sequence"/>
</dbReference>
<gene>
    <name evidence="2" type="ORF">DW137_09365</name>
</gene>
<evidence type="ECO:0000256" key="1">
    <source>
        <dbReference type="SAM" id="MobiDB-lite"/>
    </source>
</evidence>
<reference evidence="2 3" key="1">
    <citation type="submission" date="2018-08" db="EMBL/GenBank/DDBJ databases">
        <title>A genome reference for cultivated species of the human gut microbiota.</title>
        <authorList>
            <person name="Zou Y."/>
            <person name="Xue W."/>
            <person name="Luo G."/>
        </authorList>
    </citation>
    <scope>NUCLEOTIDE SEQUENCE [LARGE SCALE GENOMIC DNA]</scope>
    <source>
        <strain evidence="2 3">AM12-10</strain>
    </source>
</reference>
<dbReference type="EMBL" id="QRLR01000006">
    <property type="protein sequence ID" value="RHJ22030.1"/>
    <property type="molecule type" value="Genomic_DNA"/>
</dbReference>
<dbReference type="RefSeq" id="WP_117658415.1">
    <property type="nucleotide sequence ID" value="NZ_QRLK01000009.1"/>
</dbReference>
<evidence type="ECO:0000313" key="2">
    <source>
        <dbReference type="EMBL" id="RHJ22030.1"/>
    </source>
</evidence>
<protein>
    <submittedName>
        <fullName evidence="2">Uncharacterized protein</fullName>
    </submittedName>
</protein>
<sequence>MAVWDPKKHLRDPLGRFRSMSLEPGWHEYRRGSEIKQYYINDMRQLADGSNILHMSAQGRVTGTARDSEPIERIHIVGTDEGEQMAIAASGQTTFGVINHDKPAPPETFSLNRGHEFQPVAHGLPEHETAFGGTLEQLSGRKDGRVYDTLNARKAEQANRDAFDDPKARVYSVDPQELAERAKDARKYYEREFGLGEATAREMPVYVYMDRKGNVNVTPVYKPVRDEDGTIQMRKLRSPNTHGGGGSVKLTGSDVTRMSRAMQQDGLDRVDMTISGGTNLNRNGKPLRNALHVRKLYRNPDSGDYATVWGTIETKNKGVSQVQATGSSESQQSKLEYLKQTREVREHAARKYENPQDPATAAKLMRVKYGNRTYSSDVTMTPGSKDGTAFVIRSANGHLSQKVNAQGRPIGLVANDGEGFAALYNRGKGLDGRIGQEDAQRLYDGNFRVLRSDSSIGYYAPDGSPTRGVFQRDGESYTYGPDGHPLRVTRS</sequence>
<name>A0A415C2S5_BIFBI</name>
<comment type="caution">
    <text evidence="2">The sequence shown here is derived from an EMBL/GenBank/DDBJ whole genome shotgun (WGS) entry which is preliminary data.</text>
</comment>